<dbReference type="EMBL" id="FNAQ01000003">
    <property type="protein sequence ID" value="SDE03908.1"/>
    <property type="molecule type" value="Genomic_DNA"/>
</dbReference>
<dbReference type="RefSeq" id="WP_092076579.1">
    <property type="nucleotide sequence ID" value="NZ_CALFZY010000011.1"/>
</dbReference>
<keyword evidence="2" id="KW-0378">Hydrolase</keyword>
<reference evidence="6" key="1">
    <citation type="submission" date="2016-10" db="EMBL/GenBank/DDBJ databases">
        <authorList>
            <person name="Varghese N."/>
            <person name="Submissions S."/>
        </authorList>
    </citation>
    <scope>NUCLEOTIDE SEQUENCE [LARGE SCALE GENOMIC DNA]</scope>
    <source>
        <strain evidence="6">DSM 8987</strain>
    </source>
</reference>
<evidence type="ECO:0000313" key="6">
    <source>
        <dbReference type="Proteomes" id="UP000243205"/>
    </source>
</evidence>
<dbReference type="GO" id="GO:0008233">
    <property type="term" value="F:peptidase activity"/>
    <property type="evidence" value="ECO:0007669"/>
    <property type="project" value="UniProtKB-KW"/>
</dbReference>
<evidence type="ECO:0000259" key="4">
    <source>
        <dbReference type="Pfam" id="PF16325"/>
    </source>
</evidence>
<dbReference type="PROSITE" id="PS01276">
    <property type="entry name" value="PEPTIDASE_U32"/>
    <property type="match status" value="1"/>
</dbReference>
<evidence type="ECO:0000256" key="1">
    <source>
        <dbReference type="ARBA" id="ARBA00022670"/>
    </source>
</evidence>
<keyword evidence="1 5" id="KW-0645">Protease</keyword>
<accession>A0A1G6ZML6</accession>
<dbReference type="Pfam" id="PF16325">
    <property type="entry name" value="Peptidase_U32_C"/>
    <property type="match status" value="1"/>
</dbReference>
<dbReference type="InterPro" id="IPR001539">
    <property type="entry name" value="Peptidase_U32"/>
</dbReference>
<dbReference type="PANTHER" id="PTHR30217:SF6">
    <property type="entry name" value="TRNA HYDROXYLATION PROTEIN P"/>
    <property type="match status" value="1"/>
</dbReference>
<evidence type="ECO:0000256" key="3">
    <source>
        <dbReference type="ARBA" id="ARBA00038374"/>
    </source>
</evidence>
<name>A0A1G6ZML6_9BACT</name>
<dbReference type="PANTHER" id="PTHR30217">
    <property type="entry name" value="PEPTIDASE U32 FAMILY"/>
    <property type="match status" value="1"/>
</dbReference>
<evidence type="ECO:0000256" key="2">
    <source>
        <dbReference type="ARBA" id="ARBA00022801"/>
    </source>
</evidence>
<organism evidence="5 6">
    <name type="scientific">Desulfuromonas thiophila</name>
    <dbReference type="NCBI Taxonomy" id="57664"/>
    <lineage>
        <taxon>Bacteria</taxon>
        <taxon>Pseudomonadati</taxon>
        <taxon>Thermodesulfobacteriota</taxon>
        <taxon>Desulfuromonadia</taxon>
        <taxon>Desulfuromonadales</taxon>
        <taxon>Desulfuromonadaceae</taxon>
        <taxon>Desulfuromonas</taxon>
    </lineage>
</organism>
<sequence length="419" mass="45983">MPRVELLAPAGDLDKLQLALLYGADAVYLGGEQFGLRAPAGTFSLPLLRQALELAHGCGRKLYLTLNAYLHAGEMAQLDAYLESLRPLTLDAYIVSDPGVLSRVRAIDPQREIHLSTQANTLNGPACEFWRTQGVARVNLGRELSLADLRLIRSQTTVELEAFVHGALCVAYSGRCLLSSALTGRSANAGACAQPCRWNYAVVEETRPGRYFPIEEDARGTYLFNSEDLCRLDALPQLLASGIDSCKIEGRMKTLYYVAAVTRVYRAAIDAWCADPIGYVADPQWRAELDKVSHRPYISDLPAGSAAVHREDSRYRQSHDFLAIVRAVAADGRVLVEGRNRFAADEQVEVIGPAMRTLPWPLSGAEDEAGQPCQLIQPNARVWLRPPAPLQVGDLLRRERPVDAGWRLADGAGKKLSPQ</sequence>
<dbReference type="STRING" id="57664.SAMN05661003_10350"/>
<proteinExistence type="inferred from homology"/>
<dbReference type="AlphaFoldDB" id="A0A1G6ZML6"/>
<feature type="domain" description="Peptidase family U32 C-terminal" evidence="4">
    <location>
        <begin position="318"/>
        <end position="397"/>
    </location>
</feature>
<dbReference type="OrthoDB" id="9807498at2"/>
<keyword evidence="6" id="KW-1185">Reference proteome</keyword>
<evidence type="ECO:0000313" key="5">
    <source>
        <dbReference type="EMBL" id="SDE03908.1"/>
    </source>
</evidence>
<dbReference type="Proteomes" id="UP000243205">
    <property type="component" value="Unassembled WGS sequence"/>
</dbReference>
<dbReference type="InterPro" id="IPR051454">
    <property type="entry name" value="RNA/ubiquinone_mod_enzymes"/>
</dbReference>
<dbReference type="Gene3D" id="2.40.30.10">
    <property type="entry name" value="Translation factors"/>
    <property type="match status" value="1"/>
</dbReference>
<gene>
    <name evidence="5" type="ORF">SAMN05661003_10350</name>
</gene>
<dbReference type="GO" id="GO:0006508">
    <property type="term" value="P:proteolysis"/>
    <property type="evidence" value="ECO:0007669"/>
    <property type="project" value="UniProtKB-KW"/>
</dbReference>
<dbReference type="Pfam" id="PF01136">
    <property type="entry name" value="Peptidase_U32"/>
    <property type="match status" value="1"/>
</dbReference>
<comment type="similarity">
    <text evidence="3">Belongs to the peptidase U32 family.</text>
</comment>
<dbReference type="InterPro" id="IPR032525">
    <property type="entry name" value="Peptidase_U32_C"/>
</dbReference>
<protein>
    <submittedName>
        <fullName evidence="5">Putative protease</fullName>
    </submittedName>
</protein>